<protein>
    <submittedName>
        <fullName evidence="2">Uncharacterized protein</fullName>
    </submittedName>
</protein>
<dbReference type="RefSeq" id="WP_094660489.1">
    <property type="nucleotide sequence ID" value="NZ_MWWR01000005.1"/>
</dbReference>
<evidence type="ECO:0000256" key="1">
    <source>
        <dbReference type="SAM" id="Phobius"/>
    </source>
</evidence>
<feature type="transmembrane region" description="Helical" evidence="1">
    <location>
        <begin position="66"/>
        <end position="88"/>
    </location>
</feature>
<keyword evidence="1" id="KW-0472">Membrane</keyword>
<dbReference type="OrthoDB" id="1938125at2"/>
<accession>A0A261EZ06</accession>
<dbReference type="EMBL" id="MWWR01000005">
    <property type="protein sequence ID" value="OZG52100.1"/>
    <property type="molecule type" value="Genomic_DNA"/>
</dbReference>
<evidence type="ECO:0000313" key="2">
    <source>
        <dbReference type="EMBL" id="OZG52100.1"/>
    </source>
</evidence>
<evidence type="ECO:0000313" key="3">
    <source>
        <dbReference type="Proteomes" id="UP000216725"/>
    </source>
</evidence>
<keyword evidence="1" id="KW-0812">Transmembrane</keyword>
<feature type="transmembrane region" description="Helical" evidence="1">
    <location>
        <begin position="40"/>
        <end position="60"/>
    </location>
</feature>
<sequence length="113" mass="12779">MKGRILAYLAYLDSLDLSTPDPELAHHILEQIRIAQHERLIHLLVTLTFGICDLMAFAIFFSTEALGALVMALALLVLLVPYIFYYYFIENAVQKMYGYYDAAAGDAFMHDAV</sequence>
<dbReference type="Proteomes" id="UP000216725">
    <property type="component" value="Unassembled WGS sequence"/>
</dbReference>
<gene>
    <name evidence="2" type="ORF">PSRA_0650</name>
</gene>
<reference evidence="2 3" key="1">
    <citation type="journal article" date="2017" name="BMC Genomics">
        <title>Comparative genomic and phylogenomic analyses of the Bifidobacteriaceae family.</title>
        <authorList>
            <person name="Lugli G.A."/>
            <person name="Milani C."/>
            <person name="Turroni F."/>
            <person name="Duranti S."/>
            <person name="Mancabelli L."/>
            <person name="Mangifesta M."/>
            <person name="Ferrario C."/>
            <person name="Modesto M."/>
            <person name="Mattarelli P."/>
            <person name="Jiri K."/>
            <person name="van Sinderen D."/>
            <person name="Ventura M."/>
        </authorList>
    </citation>
    <scope>NUCLEOTIDE SEQUENCE [LARGE SCALE GENOMIC DNA]</scope>
    <source>
        <strain evidence="2 3">DSM 24742</strain>
    </source>
</reference>
<comment type="caution">
    <text evidence="2">The sequence shown here is derived from an EMBL/GenBank/DDBJ whole genome shotgun (WGS) entry which is preliminary data.</text>
</comment>
<dbReference type="AlphaFoldDB" id="A0A261EZ06"/>
<keyword evidence="3" id="KW-1185">Reference proteome</keyword>
<keyword evidence="1" id="KW-1133">Transmembrane helix</keyword>
<organism evidence="2 3">
    <name type="scientific">Pseudoscardovia radai</name>
    <dbReference type="NCBI Taxonomy" id="987066"/>
    <lineage>
        <taxon>Bacteria</taxon>
        <taxon>Bacillati</taxon>
        <taxon>Actinomycetota</taxon>
        <taxon>Actinomycetes</taxon>
        <taxon>Bifidobacteriales</taxon>
        <taxon>Bifidobacteriaceae</taxon>
        <taxon>Pseudoscardovia</taxon>
    </lineage>
</organism>
<proteinExistence type="predicted"/>
<name>A0A261EZ06_9BIFI</name>